<feature type="transmembrane region" description="Helical" evidence="11">
    <location>
        <begin position="99"/>
        <end position="122"/>
    </location>
</feature>
<keyword evidence="11" id="KW-0479">Metal-binding</keyword>
<keyword evidence="5 11" id="KW-1133">Transmembrane helix</keyword>
<keyword evidence="11" id="KW-0915">Sodium</keyword>
<keyword evidence="2 11" id="KW-1003">Cell membrane</keyword>
<evidence type="ECO:0000256" key="1">
    <source>
        <dbReference type="ARBA" id="ARBA00004651"/>
    </source>
</evidence>
<keyword evidence="3" id="KW-0997">Cell inner membrane</keyword>
<comment type="activity regulation">
    <text evidence="11">Na(+) is not transported, but it plays an essential structural role and its presence is essential for fluoride channel function.</text>
</comment>
<comment type="caution">
    <text evidence="12">The sequence shown here is derived from an EMBL/GenBank/DDBJ whole genome shotgun (WGS) entry which is preliminary data.</text>
</comment>
<dbReference type="Proteomes" id="UP001319080">
    <property type="component" value="Unassembled WGS sequence"/>
</dbReference>
<keyword evidence="13" id="KW-1185">Reference proteome</keyword>
<evidence type="ECO:0000256" key="9">
    <source>
        <dbReference type="ARBA" id="ARBA00035120"/>
    </source>
</evidence>
<dbReference type="InterPro" id="IPR003691">
    <property type="entry name" value="FluC"/>
</dbReference>
<accession>A0AAP2DZV3</accession>
<comment type="catalytic activity">
    <reaction evidence="10">
        <text>fluoride(in) = fluoride(out)</text>
        <dbReference type="Rhea" id="RHEA:76159"/>
        <dbReference type="ChEBI" id="CHEBI:17051"/>
    </reaction>
    <physiologicalReaction direction="left-to-right" evidence="10">
        <dbReference type="Rhea" id="RHEA:76160"/>
    </physiologicalReaction>
</comment>
<dbReference type="GO" id="GO:0005886">
    <property type="term" value="C:plasma membrane"/>
    <property type="evidence" value="ECO:0007669"/>
    <property type="project" value="UniProtKB-SubCell"/>
</dbReference>
<evidence type="ECO:0000313" key="13">
    <source>
        <dbReference type="Proteomes" id="UP001319080"/>
    </source>
</evidence>
<feature type="binding site" evidence="11">
    <location>
        <position position="77"/>
    </location>
    <ligand>
        <name>Na(+)</name>
        <dbReference type="ChEBI" id="CHEBI:29101"/>
        <note>structural</note>
    </ligand>
</feature>
<dbReference type="NCBIfam" id="TIGR00494">
    <property type="entry name" value="crcB"/>
    <property type="match status" value="1"/>
</dbReference>
<name>A0AAP2DZV3_9BACT</name>
<dbReference type="PANTHER" id="PTHR28259">
    <property type="entry name" value="FLUORIDE EXPORT PROTEIN 1-RELATED"/>
    <property type="match status" value="1"/>
</dbReference>
<evidence type="ECO:0000256" key="10">
    <source>
        <dbReference type="ARBA" id="ARBA00035585"/>
    </source>
</evidence>
<protein>
    <recommendedName>
        <fullName evidence="11">Fluoride-specific ion channel FluC</fullName>
    </recommendedName>
</protein>
<evidence type="ECO:0000256" key="5">
    <source>
        <dbReference type="ARBA" id="ARBA00022989"/>
    </source>
</evidence>
<dbReference type="AlphaFoldDB" id="A0AAP2DZV3"/>
<proteinExistence type="inferred from homology"/>
<evidence type="ECO:0000256" key="2">
    <source>
        <dbReference type="ARBA" id="ARBA00022475"/>
    </source>
</evidence>
<feature type="binding site" evidence="11">
    <location>
        <position position="80"/>
    </location>
    <ligand>
        <name>Na(+)</name>
        <dbReference type="ChEBI" id="CHEBI:29101"/>
        <note>structural</note>
    </ligand>
</feature>
<comment type="subcellular location">
    <subcellularLocation>
        <location evidence="1 11">Cell membrane</location>
        <topology evidence="1 11">Multi-pass membrane protein</topology>
    </subcellularLocation>
</comment>
<dbReference type="HAMAP" id="MF_00454">
    <property type="entry name" value="FluC"/>
    <property type="match status" value="1"/>
</dbReference>
<reference evidence="12 13" key="1">
    <citation type="submission" date="2021-05" db="EMBL/GenBank/DDBJ databases">
        <title>A Polyphasic approach of four new species of the genus Ohtaekwangia: Ohtaekwangia histidinii sp. nov., Ohtaekwangia cretensis sp. nov., Ohtaekwangia indiensis sp. nov., Ohtaekwangia reichenbachii sp. nov. from diverse environment.</title>
        <authorList>
            <person name="Octaviana S."/>
        </authorList>
    </citation>
    <scope>NUCLEOTIDE SEQUENCE [LARGE SCALE GENOMIC DNA]</scope>
    <source>
        <strain evidence="12 13">PWU5</strain>
    </source>
</reference>
<dbReference type="PANTHER" id="PTHR28259:SF1">
    <property type="entry name" value="FLUORIDE EXPORT PROTEIN 1-RELATED"/>
    <property type="match status" value="1"/>
</dbReference>
<feature type="transmembrane region" description="Helical" evidence="11">
    <location>
        <begin position="35"/>
        <end position="57"/>
    </location>
</feature>
<keyword evidence="8 11" id="KW-0407">Ion channel</keyword>
<gene>
    <name evidence="11 12" type="primary">crcB</name>
    <name evidence="11" type="synonym">fluC</name>
    <name evidence="12" type="ORF">KK062_20405</name>
</gene>
<evidence type="ECO:0000256" key="7">
    <source>
        <dbReference type="ARBA" id="ARBA00023136"/>
    </source>
</evidence>
<evidence type="ECO:0000256" key="4">
    <source>
        <dbReference type="ARBA" id="ARBA00022692"/>
    </source>
</evidence>
<dbReference type="Pfam" id="PF02537">
    <property type="entry name" value="CRCB"/>
    <property type="match status" value="1"/>
</dbReference>
<keyword evidence="7 11" id="KW-0472">Membrane</keyword>
<feature type="transmembrane region" description="Helical" evidence="11">
    <location>
        <begin position="69"/>
        <end position="87"/>
    </location>
</feature>
<dbReference type="RefSeq" id="WP_254086190.1">
    <property type="nucleotide sequence ID" value="NZ_JAHESE010000024.1"/>
</dbReference>
<comment type="function">
    <text evidence="11">Fluoride-specific ion channel. Important for reducing fluoride concentration in the cell, thus reducing its toxicity.</text>
</comment>
<evidence type="ECO:0000256" key="6">
    <source>
        <dbReference type="ARBA" id="ARBA00023065"/>
    </source>
</evidence>
<keyword evidence="6 11" id="KW-0406">Ion transport</keyword>
<evidence type="ECO:0000256" key="8">
    <source>
        <dbReference type="ARBA" id="ARBA00023303"/>
    </source>
</evidence>
<keyword evidence="11" id="KW-0813">Transport</keyword>
<dbReference type="GO" id="GO:0062054">
    <property type="term" value="F:fluoride channel activity"/>
    <property type="evidence" value="ECO:0007669"/>
    <property type="project" value="UniProtKB-UniRule"/>
</dbReference>
<dbReference type="EMBL" id="JAHESE010000024">
    <property type="protein sequence ID" value="MBT1710615.1"/>
    <property type="molecule type" value="Genomic_DNA"/>
</dbReference>
<keyword evidence="4 11" id="KW-0812">Transmembrane</keyword>
<sequence>MDLYKILTVALGGSLGSVARYITVRSVDARLNAMFPYGTLVVNVVGSFAIGLLYGLALRKTGFSEPWRLFLGAGFCGGFTTFSAFAWENFSLWEQKMAPAALMYVAATLVLGFFSVFAGSFVSRFLE</sequence>
<evidence type="ECO:0000256" key="11">
    <source>
        <dbReference type="HAMAP-Rule" id="MF_00454"/>
    </source>
</evidence>
<evidence type="ECO:0000256" key="3">
    <source>
        <dbReference type="ARBA" id="ARBA00022519"/>
    </source>
</evidence>
<comment type="similarity">
    <text evidence="9 11">Belongs to the fluoride channel Fluc/FEX (TC 1.A.43) family.</text>
</comment>
<dbReference type="GO" id="GO:0046872">
    <property type="term" value="F:metal ion binding"/>
    <property type="evidence" value="ECO:0007669"/>
    <property type="project" value="UniProtKB-KW"/>
</dbReference>
<dbReference type="GO" id="GO:0140114">
    <property type="term" value="P:cellular detoxification of fluoride"/>
    <property type="evidence" value="ECO:0007669"/>
    <property type="project" value="UniProtKB-UniRule"/>
</dbReference>
<evidence type="ECO:0000313" key="12">
    <source>
        <dbReference type="EMBL" id="MBT1710615.1"/>
    </source>
</evidence>
<organism evidence="12 13">
    <name type="scientific">Dawidia cretensis</name>
    <dbReference type="NCBI Taxonomy" id="2782350"/>
    <lineage>
        <taxon>Bacteria</taxon>
        <taxon>Pseudomonadati</taxon>
        <taxon>Bacteroidota</taxon>
        <taxon>Cytophagia</taxon>
        <taxon>Cytophagales</taxon>
        <taxon>Chryseotaleaceae</taxon>
        <taxon>Dawidia</taxon>
    </lineage>
</organism>